<dbReference type="InterPro" id="IPR008974">
    <property type="entry name" value="TRAF-like"/>
</dbReference>
<keyword evidence="2" id="KW-1185">Reference proteome</keyword>
<dbReference type="Proteomes" id="UP000492821">
    <property type="component" value="Unassembled WGS sequence"/>
</dbReference>
<dbReference type="AlphaFoldDB" id="A0A7E4UV79"/>
<reference evidence="3" key="2">
    <citation type="submission" date="2020-10" db="UniProtKB">
        <authorList>
            <consortium name="WormBaseParasite"/>
        </authorList>
    </citation>
    <scope>IDENTIFICATION</scope>
</reference>
<dbReference type="CDD" id="cd18186">
    <property type="entry name" value="BTB_POZ_ZBTB_KLHL-like"/>
    <property type="match status" value="1"/>
</dbReference>
<dbReference type="Gene3D" id="3.30.710.10">
    <property type="entry name" value="Potassium Channel Kv1.1, Chain A"/>
    <property type="match status" value="2"/>
</dbReference>
<dbReference type="GO" id="GO:0030163">
    <property type="term" value="P:protein catabolic process"/>
    <property type="evidence" value="ECO:0007669"/>
    <property type="project" value="UniProtKB-ARBA"/>
</dbReference>
<organism evidence="2 3">
    <name type="scientific">Panagrellus redivivus</name>
    <name type="common">Microworm</name>
    <dbReference type="NCBI Taxonomy" id="6233"/>
    <lineage>
        <taxon>Eukaryota</taxon>
        <taxon>Metazoa</taxon>
        <taxon>Ecdysozoa</taxon>
        <taxon>Nematoda</taxon>
        <taxon>Chromadorea</taxon>
        <taxon>Rhabditida</taxon>
        <taxon>Tylenchina</taxon>
        <taxon>Panagrolaimomorpha</taxon>
        <taxon>Panagrolaimoidea</taxon>
        <taxon>Panagrolaimidae</taxon>
        <taxon>Panagrellus</taxon>
    </lineage>
</organism>
<dbReference type="SUPFAM" id="SSF54695">
    <property type="entry name" value="POZ domain"/>
    <property type="match status" value="1"/>
</dbReference>
<accession>A0A7E4UV79</accession>
<feature type="domain" description="BTB" evidence="1">
    <location>
        <begin position="149"/>
        <end position="208"/>
    </location>
</feature>
<dbReference type="WBParaSite" id="Pan_g13144.t1">
    <property type="protein sequence ID" value="Pan_g13144.t1"/>
    <property type="gene ID" value="Pan_g13144"/>
</dbReference>
<dbReference type="InterPro" id="IPR000210">
    <property type="entry name" value="BTB/POZ_dom"/>
</dbReference>
<dbReference type="SUPFAM" id="SSF49599">
    <property type="entry name" value="TRAF domain-like"/>
    <property type="match status" value="1"/>
</dbReference>
<protein>
    <submittedName>
        <fullName evidence="3">BTB domain-containing protein</fullName>
    </submittedName>
</protein>
<dbReference type="InterPro" id="IPR002083">
    <property type="entry name" value="MATH/TRAF_dom"/>
</dbReference>
<dbReference type="PANTHER" id="PTHR24413">
    <property type="entry name" value="SPECKLE-TYPE POZ PROTEIN"/>
    <property type="match status" value="1"/>
</dbReference>
<evidence type="ECO:0000313" key="2">
    <source>
        <dbReference type="Proteomes" id="UP000492821"/>
    </source>
</evidence>
<reference evidence="2" key="1">
    <citation type="journal article" date="2013" name="Genetics">
        <title>The draft genome and transcriptome of Panagrellus redivivus are shaped by the harsh demands of a free-living lifestyle.</title>
        <authorList>
            <person name="Srinivasan J."/>
            <person name="Dillman A.R."/>
            <person name="Macchietto M.G."/>
            <person name="Heikkinen L."/>
            <person name="Lakso M."/>
            <person name="Fracchia K.M."/>
            <person name="Antoshechkin I."/>
            <person name="Mortazavi A."/>
            <person name="Wong G."/>
            <person name="Sternberg P.W."/>
        </authorList>
    </citation>
    <scope>NUCLEOTIDE SEQUENCE [LARGE SCALE GENOMIC DNA]</scope>
    <source>
        <strain evidence="2">MT8872</strain>
    </source>
</reference>
<dbReference type="CDD" id="cd00121">
    <property type="entry name" value="MATH"/>
    <property type="match status" value="1"/>
</dbReference>
<proteinExistence type="predicted"/>
<dbReference type="SMART" id="SM00225">
    <property type="entry name" value="BTB"/>
    <property type="match status" value="1"/>
</dbReference>
<dbReference type="PROSITE" id="PS50097">
    <property type="entry name" value="BTB"/>
    <property type="match status" value="1"/>
</dbReference>
<dbReference type="InterPro" id="IPR011333">
    <property type="entry name" value="SKP1/BTB/POZ_sf"/>
</dbReference>
<evidence type="ECO:0000313" key="3">
    <source>
        <dbReference type="WBParaSite" id="Pan_g13144.t1"/>
    </source>
</evidence>
<dbReference type="Pfam" id="PF00651">
    <property type="entry name" value="BTB"/>
    <property type="match status" value="1"/>
</dbReference>
<name>A0A7E4UV79_PANRE</name>
<dbReference type="Gene3D" id="2.60.210.10">
    <property type="entry name" value="Apoptosis, Tumor Necrosis Factor Receptor Associated Protein 2, Chain A"/>
    <property type="match status" value="1"/>
</dbReference>
<sequence length="396" mass="45447">MSMSMHVSTFKDSTTFTLRESFLTGMKDGPHILTPKRSISIDGLQWWIDYQSSFCLDSGKEYLSMYLCVNQAVKATYTFAVDGSSISRKLTHEFTKPDDWGYPCFASHEQLRPIFRNGKLTITCKVEFEVMEPVISVPRVCQLFEHVPTDVELVIGSDRVPVHKNFITMISPVFQAMITHNTTESESGEIEITEFDFATVKAAIDICYGRESPKMPIEAVIGILCFCDRYVITAVINELEKLILFKLSVENFCTIVEYAYDCNKESLLTACHNYFKTNQKKIKVTKQFAKLPPRLVRAVLKAAFGLKTDYDVLRHAHKNGMEFVMTYLEQFLINSMTMDHFCTAVNFAWGYSRQDLKKACVKYFNDNRDEVLSLNTFYMLHSQTIGNLMKTSYFAK</sequence>
<evidence type="ECO:0000259" key="1">
    <source>
        <dbReference type="PROSITE" id="PS50097"/>
    </source>
</evidence>